<dbReference type="FunFam" id="2.30.29.30:FF:000018">
    <property type="entry name" value="E3 SUMO-protein ligase RanBP2"/>
    <property type="match status" value="1"/>
</dbReference>
<dbReference type="Proteomes" id="UP000663874">
    <property type="component" value="Unassembled WGS sequence"/>
</dbReference>
<feature type="domain" description="RanBD1" evidence="2">
    <location>
        <begin position="41"/>
        <end position="176"/>
    </location>
</feature>
<evidence type="ECO:0000313" key="4">
    <source>
        <dbReference type="Proteomes" id="UP000663874"/>
    </source>
</evidence>
<evidence type="ECO:0000256" key="1">
    <source>
        <dbReference type="SAM" id="MobiDB-lite"/>
    </source>
</evidence>
<dbReference type="AlphaFoldDB" id="A0A818YGT5"/>
<dbReference type="GO" id="GO:0006913">
    <property type="term" value="P:nucleocytoplasmic transport"/>
    <property type="evidence" value="ECO:0007669"/>
    <property type="project" value="InterPro"/>
</dbReference>
<dbReference type="SUPFAM" id="SSF50729">
    <property type="entry name" value="PH domain-like"/>
    <property type="match status" value="1"/>
</dbReference>
<dbReference type="GO" id="GO:0005737">
    <property type="term" value="C:cytoplasm"/>
    <property type="evidence" value="ECO:0007669"/>
    <property type="project" value="TreeGrafter"/>
</dbReference>
<organism evidence="3 4">
    <name type="scientific">Rotaria sordida</name>
    <dbReference type="NCBI Taxonomy" id="392033"/>
    <lineage>
        <taxon>Eukaryota</taxon>
        <taxon>Metazoa</taxon>
        <taxon>Spiralia</taxon>
        <taxon>Gnathifera</taxon>
        <taxon>Rotifera</taxon>
        <taxon>Eurotatoria</taxon>
        <taxon>Bdelloidea</taxon>
        <taxon>Philodinida</taxon>
        <taxon>Philodinidae</taxon>
        <taxon>Rotaria</taxon>
    </lineage>
</organism>
<name>A0A818YGT5_9BILA</name>
<protein>
    <recommendedName>
        <fullName evidence="2">RanBD1 domain-containing protein</fullName>
    </recommendedName>
</protein>
<dbReference type="PANTHER" id="PTHR23138:SF94">
    <property type="entry name" value="RAN BINDING PROTEIN 1"/>
    <property type="match status" value="1"/>
</dbReference>
<feature type="region of interest" description="Disordered" evidence="1">
    <location>
        <begin position="16"/>
        <end position="36"/>
    </location>
</feature>
<dbReference type="GO" id="GO:0005643">
    <property type="term" value="C:nuclear pore"/>
    <property type="evidence" value="ECO:0007669"/>
    <property type="project" value="TreeGrafter"/>
</dbReference>
<sequence>MLPAVFPGQGSLIFDTNSTNITKTEKNNDENEDSSYEPHISFKPIVHLSPVEVRTGEEDENILFRERAKLYRFDSSTNEMKERGIGEMKILQHKTTNLCRILMRREQVFKVCANHRITSKMELKQHHGKENAYIWSAMDFSDGQSKHETLCVRFKTNDQAKRFFQQFDDAKQINANIQQ</sequence>
<dbReference type="Gene3D" id="2.30.29.30">
    <property type="entry name" value="Pleckstrin-homology domain (PH domain)/Phosphotyrosine-binding domain (PTB)"/>
    <property type="match status" value="1"/>
</dbReference>
<dbReference type="PANTHER" id="PTHR23138">
    <property type="entry name" value="RAN BINDING PROTEIN"/>
    <property type="match status" value="1"/>
</dbReference>
<dbReference type="GO" id="GO:0005096">
    <property type="term" value="F:GTPase activator activity"/>
    <property type="evidence" value="ECO:0007669"/>
    <property type="project" value="TreeGrafter"/>
</dbReference>
<reference evidence="3" key="1">
    <citation type="submission" date="2021-02" db="EMBL/GenBank/DDBJ databases">
        <authorList>
            <person name="Nowell W R."/>
        </authorList>
    </citation>
    <scope>NUCLEOTIDE SEQUENCE</scope>
</reference>
<accession>A0A818YGT5</accession>
<dbReference type="SMART" id="SM00160">
    <property type="entry name" value="RanBD"/>
    <property type="match status" value="1"/>
</dbReference>
<evidence type="ECO:0000313" key="3">
    <source>
        <dbReference type="EMBL" id="CAF3754322.1"/>
    </source>
</evidence>
<dbReference type="Pfam" id="PF00638">
    <property type="entry name" value="Ran_BP1"/>
    <property type="match status" value="1"/>
</dbReference>
<dbReference type="InterPro" id="IPR000156">
    <property type="entry name" value="Ran_bind_dom"/>
</dbReference>
<dbReference type="EMBL" id="CAJOBE010001557">
    <property type="protein sequence ID" value="CAF3754322.1"/>
    <property type="molecule type" value="Genomic_DNA"/>
</dbReference>
<dbReference type="InterPro" id="IPR045256">
    <property type="entry name" value="RanBP1_RanBD"/>
</dbReference>
<proteinExistence type="predicted"/>
<comment type="caution">
    <text evidence="3">The sequence shown here is derived from an EMBL/GenBank/DDBJ whole genome shotgun (WGS) entry which is preliminary data.</text>
</comment>
<gene>
    <name evidence="3" type="ORF">FNK824_LOCUS12430</name>
</gene>
<dbReference type="InterPro" id="IPR011993">
    <property type="entry name" value="PH-like_dom_sf"/>
</dbReference>
<evidence type="ECO:0000259" key="2">
    <source>
        <dbReference type="PROSITE" id="PS50196"/>
    </source>
</evidence>
<dbReference type="PROSITE" id="PS50196">
    <property type="entry name" value="RANBD1"/>
    <property type="match status" value="1"/>
</dbReference>
<dbReference type="CDD" id="cd13179">
    <property type="entry name" value="RanBD_RanBP1"/>
    <property type="match status" value="1"/>
</dbReference>
<dbReference type="InterPro" id="IPR045255">
    <property type="entry name" value="RanBP1-like"/>
</dbReference>